<feature type="non-terminal residue" evidence="2">
    <location>
        <position position="113"/>
    </location>
</feature>
<evidence type="ECO:0000313" key="2">
    <source>
        <dbReference type="EMBL" id="TKA78463.1"/>
    </source>
</evidence>
<evidence type="ECO:0008006" key="4">
    <source>
        <dbReference type="Google" id="ProtNLM"/>
    </source>
</evidence>
<feature type="region of interest" description="Disordered" evidence="1">
    <location>
        <begin position="23"/>
        <end position="42"/>
    </location>
</feature>
<proteinExistence type="predicted"/>
<keyword evidence="3" id="KW-1185">Reference proteome</keyword>
<protein>
    <recommendedName>
        <fullName evidence="4">Aminomethyltransferase folate-binding domain-containing protein</fullName>
    </recommendedName>
</protein>
<accession>A0A4U0XSU3</accession>
<dbReference type="AlphaFoldDB" id="A0A4U0XSU3"/>
<dbReference type="InterPro" id="IPR027266">
    <property type="entry name" value="TrmE/GcvT-like"/>
</dbReference>
<comment type="caution">
    <text evidence="2">The sequence shown here is derived from an EMBL/GenBank/DDBJ whole genome shotgun (WGS) entry which is preliminary data.</text>
</comment>
<name>A0A4U0XSU3_9PEZI</name>
<dbReference type="STRING" id="329884.A0A4U0XSU3"/>
<dbReference type="EMBL" id="NAJQ01000112">
    <property type="protein sequence ID" value="TKA78463.1"/>
    <property type="molecule type" value="Genomic_DNA"/>
</dbReference>
<gene>
    <name evidence="2" type="ORF">B0A55_04973</name>
</gene>
<evidence type="ECO:0000256" key="1">
    <source>
        <dbReference type="SAM" id="MobiDB-lite"/>
    </source>
</evidence>
<dbReference type="GO" id="GO:0016226">
    <property type="term" value="P:iron-sulfur cluster assembly"/>
    <property type="evidence" value="ECO:0007669"/>
    <property type="project" value="TreeGrafter"/>
</dbReference>
<dbReference type="GO" id="GO:0005759">
    <property type="term" value="C:mitochondrial matrix"/>
    <property type="evidence" value="ECO:0007669"/>
    <property type="project" value="TreeGrafter"/>
</dbReference>
<reference evidence="2 3" key="1">
    <citation type="submission" date="2017-03" db="EMBL/GenBank/DDBJ databases">
        <title>Genomes of endolithic fungi from Antarctica.</title>
        <authorList>
            <person name="Coleine C."/>
            <person name="Masonjones S."/>
            <person name="Stajich J.E."/>
        </authorList>
    </citation>
    <scope>NUCLEOTIDE SEQUENCE [LARGE SCALE GENOMIC DNA]</scope>
    <source>
        <strain evidence="2 3">CCFEE 5184</strain>
    </source>
</reference>
<dbReference type="Proteomes" id="UP000309340">
    <property type="component" value="Unassembled WGS sequence"/>
</dbReference>
<dbReference type="PANTHER" id="PTHR22602:SF0">
    <property type="entry name" value="TRANSFERASE CAF17, MITOCHONDRIAL-RELATED"/>
    <property type="match status" value="1"/>
</dbReference>
<evidence type="ECO:0000313" key="3">
    <source>
        <dbReference type="Proteomes" id="UP000309340"/>
    </source>
</evidence>
<dbReference type="SUPFAM" id="SSF103025">
    <property type="entry name" value="Folate-binding domain"/>
    <property type="match status" value="1"/>
</dbReference>
<organism evidence="2 3">
    <name type="scientific">Friedmanniomyces simplex</name>
    <dbReference type="NCBI Taxonomy" id="329884"/>
    <lineage>
        <taxon>Eukaryota</taxon>
        <taxon>Fungi</taxon>
        <taxon>Dikarya</taxon>
        <taxon>Ascomycota</taxon>
        <taxon>Pezizomycotina</taxon>
        <taxon>Dothideomycetes</taxon>
        <taxon>Dothideomycetidae</taxon>
        <taxon>Mycosphaerellales</taxon>
        <taxon>Teratosphaeriaceae</taxon>
        <taxon>Friedmanniomyces</taxon>
    </lineage>
</organism>
<dbReference type="InterPro" id="IPR045179">
    <property type="entry name" value="YgfZ/GcvT"/>
</dbReference>
<dbReference type="Gene3D" id="3.30.1360.120">
    <property type="entry name" value="Probable tRNA modification gtpase trme, domain 1"/>
    <property type="match status" value="1"/>
</dbReference>
<dbReference type="OrthoDB" id="191995at2759"/>
<dbReference type="PANTHER" id="PTHR22602">
    <property type="entry name" value="TRANSFERASE CAF17, MITOCHONDRIAL-RELATED"/>
    <property type="match status" value="1"/>
</dbReference>
<sequence length="113" mass="12186">MFARPVPRAPYICARCLLHQQKRRAASSRAAPPPLPPPSGAARLTTRRLISLHGKEAPKFLQGLLTNSVTSRSQAGSYAAFLTAPGKVLHDVFIYPTLGSRWHKAADGGDEKG</sequence>